<comment type="caution">
    <text evidence="1">The sequence shown here is derived from an EMBL/GenBank/DDBJ whole genome shotgun (WGS) entry which is preliminary data.</text>
</comment>
<dbReference type="Proteomes" id="UP000789570">
    <property type="component" value="Unassembled WGS sequence"/>
</dbReference>
<accession>A0A9N9DXW8</accession>
<name>A0A9N9DXW8_9GLOM</name>
<dbReference type="EMBL" id="CAJVPQ010004469">
    <property type="protein sequence ID" value="CAG8652122.1"/>
    <property type="molecule type" value="Genomic_DNA"/>
</dbReference>
<proteinExistence type="predicted"/>
<dbReference type="OrthoDB" id="2433448at2759"/>
<dbReference type="AlphaFoldDB" id="A0A9N9DXW8"/>
<reference evidence="1" key="1">
    <citation type="submission" date="2021-06" db="EMBL/GenBank/DDBJ databases">
        <authorList>
            <person name="Kallberg Y."/>
            <person name="Tangrot J."/>
            <person name="Rosling A."/>
        </authorList>
    </citation>
    <scope>NUCLEOTIDE SEQUENCE</scope>
    <source>
        <strain evidence="1">UK204</strain>
    </source>
</reference>
<evidence type="ECO:0000313" key="2">
    <source>
        <dbReference type="Proteomes" id="UP000789570"/>
    </source>
</evidence>
<organism evidence="1 2">
    <name type="scientific">Funneliformis caledonium</name>
    <dbReference type="NCBI Taxonomy" id="1117310"/>
    <lineage>
        <taxon>Eukaryota</taxon>
        <taxon>Fungi</taxon>
        <taxon>Fungi incertae sedis</taxon>
        <taxon>Mucoromycota</taxon>
        <taxon>Glomeromycotina</taxon>
        <taxon>Glomeromycetes</taxon>
        <taxon>Glomerales</taxon>
        <taxon>Glomeraceae</taxon>
        <taxon>Funneliformis</taxon>
    </lineage>
</organism>
<evidence type="ECO:0000313" key="1">
    <source>
        <dbReference type="EMBL" id="CAG8652122.1"/>
    </source>
</evidence>
<keyword evidence="2" id="KW-1185">Reference proteome</keyword>
<sequence length="108" mass="12173">MASSFGQTQNGKEAMAVVIVPTVDEPNSVIDQLNNEVGQASNDLNGNDEEMVDFLDKTYKRSISNKIRKKRWEKKQKDQESLIISQDVTKISEVTNILTSEQNKQNLS</sequence>
<protein>
    <submittedName>
        <fullName evidence="1">15052_t:CDS:1</fullName>
    </submittedName>
</protein>
<gene>
    <name evidence="1" type="ORF">FCALED_LOCUS11123</name>
</gene>